<dbReference type="SUPFAM" id="SSF57561">
    <property type="entry name" value="Methylamine dehydrogenase, L chain"/>
    <property type="match status" value="1"/>
</dbReference>
<sequence length="175" mass="18712">MAIRWFDEAAELLTRKVARGTSRRGFLGGLGTLLAGAGAATLLPVLRSSAFAQPGSSALVENGDPSSCDYWRYCAIDGFLCSCCGGTVNSCPPGTVRSDITWIGTCRNPSDGKDYVISYNDCCGKSNCGRCVCQRDEGDRPLYRPQSSNDLNWCSGSQADMPYHCSLSVVIGVKE</sequence>
<evidence type="ECO:0000256" key="12">
    <source>
        <dbReference type="PIRSR" id="PIRSR000192-2"/>
    </source>
</evidence>
<feature type="disulfide bond" evidence="13">
    <location>
        <begin position="83"/>
        <end position="131"/>
    </location>
</feature>
<dbReference type="GO" id="GO:0030058">
    <property type="term" value="F:aliphatic amine dehydrogenase activity"/>
    <property type="evidence" value="ECO:0007669"/>
    <property type="project" value="UniProtKB-UniRule"/>
</dbReference>
<dbReference type="PIRSF" id="PIRSF000192">
    <property type="entry name" value="Amine_dh_beta"/>
    <property type="match status" value="1"/>
</dbReference>
<feature type="transmembrane region" description="Helical" evidence="16">
    <location>
        <begin position="25"/>
        <end position="46"/>
    </location>
</feature>
<keyword evidence="6 10" id="KW-0574">Periplasm</keyword>
<evidence type="ECO:0000256" key="15">
    <source>
        <dbReference type="PIRSR" id="PIRSR000192-6"/>
    </source>
</evidence>
<keyword evidence="5" id="KW-0732">Signal</keyword>
<dbReference type="InterPro" id="IPR013504">
    <property type="entry name" value="MADH/AADH_Ltc_C_dom"/>
</dbReference>
<keyword evidence="4" id="KW-0824">TTQ</keyword>
<protein>
    <submittedName>
        <fullName evidence="18">Methylamine dehydrogenase (Amicyanin) light chain</fullName>
    </submittedName>
</protein>
<evidence type="ECO:0000256" key="5">
    <source>
        <dbReference type="ARBA" id="ARBA00022729"/>
    </source>
</evidence>
<keyword evidence="7 10" id="KW-0249">Electron transport</keyword>
<dbReference type="InterPro" id="IPR036560">
    <property type="entry name" value="MADH/AADH_L_sf"/>
</dbReference>
<evidence type="ECO:0000256" key="10">
    <source>
        <dbReference type="PIRNR" id="PIRNR000192"/>
    </source>
</evidence>
<evidence type="ECO:0000313" key="19">
    <source>
        <dbReference type="Proteomes" id="UP000306635"/>
    </source>
</evidence>
<feature type="disulfide bond" evidence="13">
    <location>
        <begin position="68"/>
        <end position="133"/>
    </location>
</feature>
<comment type="subcellular location">
    <subcellularLocation>
        <location evidence="1 10">Periplasm</location>
    </subcellularLocation>
</comment>
<feature type="disulfide bond" evidence="13">
    <location>
        <begin position="81"/>
        <end position="165"/>
    </location>
</feature>
<evidence type="ECO:0000256" key="13">
    <source>
        <dbReference type="PIRSR" id="PIRSR000192-4"/>
    </source>
</evidence>
<dbReference type="GO" id="GO:0042597">
    <property type="term" value="C:periplasmic space"/>
    <property type="evidence" value="ECO:0007669"/>
    <property type="project" value="UniProtKB-SubCell"/>
</dbReference>
<evidence type="ECO:0000256" key="16">
    <source>
        <dbReference type="SAM" id="Phobius"/>
    </source>
</evidence>
<evidence type="ECO:0000256" key="1">
    <source>
        <dbReference type="ARBA" id="ARBA00004418"/>
    </source>
</evidence>
<feature type="disulfide bond" evidence="13">
    <location>
        <begin position="84"/>
        <end position="128"/>
    </location>
</feature>
<organism evidence="18 19">
    <name type="scientific">Pseudomonas nicosulfuronedens</name>
    <dbReference type="NCBI Taxonomy" id="2571105"/>
    <lineage>
        <taxon>Bacteria</taxon>
        <taxon>Pseudomonadati</taxon>
        <taxon>Pseudomonadota</taxon>
        <taxon>Gammaproteobacteria</taxon>
        <taxon>Pseudomonadales</taxon>
        <taxon>Pseudomonadaceae</taxon>
        <taxon>Pseudomonas</taxon>
    </lineage>
</organism>
<keyword evidence="16" id="KW-1133">Transmembrane helix</keyword>
<evidence type="ECO:0000256" key="7">
    <source>
        <dbReference type="ARBA" id="ARBA00022982"/>
    </source>
</evidence>
<dbReference type="PROSITE" id="PS51318">
    <property type="entry name" value="TAT"/>
    <property type="match status" value="1"/>
</dbReference>
<evidence type="ECO:0000256" key="9">
    <source>
        <dbReference type="ARBA" id="ARBA00023157"/>
    </source>
</evidence>
<evidence type="ECO:0000256" key="2">
    <source>
        <dbReference type="ARBA" id="ARBA00010711"/>
    </source>
</evidence>
<feature type="active site" description="Tryptophylquinone 6'-substrate hemiaminal intermediate" evidence="11">
    <location>
        <position position="102"/>
    </location>
</feature>
<dbReference type="AlphaFoldDB" id="A0A5R9QU56"/>
<comment type="subunit">
    <text evidence="10">Heterotetramer of two light and two heavy chains.</text>
</comment>
<evidence type="ECO:0000313" key="18">
    <source>
        <dbReference type="EMBL" id="TLX73588.1"/>
    </source>
</evidence>
<evidence type="ECO:0000256" key="14">
    <source>
        <dbReference type="PIRSR" id="PIRSR000192-5"/>
    </source>
</evidence>
<dbReference type="InterPro" id="IPR006311">
    <property type="entry name" value="TAT_signal"/>
</dbReference>
<keyword evidence="16" id="KW-0812">Transmembrane</keyword>
<evidence type="ECO:0000259" key="17">
    <source>
        <dbReference type="Pfam" id="PF02975"/>
    </source>
</evidence>
<feature type="cross-link" description="Tryptophan tryptophylquinone (Trp-Trp)" evidence="14">
    <location>
        <begin position="102"/>
        <end position="153"/>
    </location>
</feature>
<keyword evidence="9" id="KW-1015">Disulfide bond</keyword>
<keyword evidence="3 10" id="KW-0813">Transport</keyword>
<keyword evidence="19" id="KW-1185">Reference proteome</keyword>
<evidence type="ECO:0000256" key="11">
    <source>
        <dbReference type="PIRSR" id="PIRSR000192-1"/>
    </source>
</evidence>
<evidence type="ECO:0000256" key="6">
    <source>
        <dbReference type="ARBA" id="ARBA00022764"/>
    </source>
</evidence>
<dbReference type="Proteomes" id="UP000306635">
    <property type="component" value="Unassembled WGS sequence"/>
</dbReference>
<reference evidence="18 19" key="1">
    <citation type="submission" date="2019-04" db="EMBL/GenBank/DDBJ databases">
        <authorList>
            <person name="Li M."/>
        </authorList>
    </citation>
    <scope>NUCLEOTIDE SEQUENCE [LARGE SCALE GENOMIC DNA]</scope>
    <source>
        <strain evidence="18 19">LAM1902</strain>
    </source>
</reference>
<feature type="disulfide bond" evidence="13">
    <location>
        <begin position="123"/>
        <end position="154"/>
    </location>
</feature>
<name>A0A5R9QU56_9PSED</name>
<evidence type="ECO:0000256" key="3">
    <source>
        <dbReference type="ARBA" id="ARBA00022448"/>
    </source>
</evidence>
<dbReference type="Pfam" id="PF02975">
    <property type="entry name" value="Me-amine-dh_L"/>
    <property type="match status" value="1"/>
</dbReference>
<feature type="binding site" evidence="12">
    <location>
        <position position="77"/>
    </location>
    <ligand>
        <name>substrate</name>
    </ligand>
</feature>
<comment type="similarity">
    <text evidence="2 10">Belongs to the aromatic amine dehydrogenase light chain family.</text>
</comment>
<dbReference type="GO" id="GO:0009308">
    <property type="term" value="P:amine metabolic process"/>
    <property type="evidence" value="ECO:0007669"/>
    <property type="project" value="UniProtKB-UniRule"/>
</dbReference>
<comment type="caution">
    <text evidence="18">The sequence shown here is derived from an EMBL/GenBank/DDBJ whole genome shotgun (WGS) entry which is preliminary data.</text>
</comment>
<evidence type="ECO:0000256" key="4">
    <source>
        <dbReference type="ARBA" id="ARBA00022709"/>
    </source>
</evidence>
<feature type="disulfide bond" evidence="13">
    <location>
        <begin position="74"/>
        <end position="106"/>
    </location>
</feature>
<dbReference type="OrthoDB" id="7628766at2"/>
<accession>A0A5R9QU56</accession>
<keyword evidence="16" id="KW-0472">Membrane</keyword>
<dbReference type="EMBL" id="SWDV01000028">
    <property type="protein sequence ID" value="TLX73588.1"/>
    <property type="molecule type" value="Genomic_DNA"/>
</dbReference>
<feature type="domain" description="Methylamine/Aralkylamine dehydrogenase light chain C-terminal" evidence="17">
    <location>
        <begin position="62"/>
        <end position="172"/>
    </location>
</feature>
<evidence type="ECO:0000256" key="8">
    <source>
        <dbReference type="ARBA" id="ARBA00023002"/>
    </source>
</evidence>
<feature type="active site" description="Proton acceptor" evidence="11">
    <location>
        <position position="121"/>
    </location>
</feature>
<feature type="binding site" evidence="12">
    <location>
        <begin position="149"/>
        <end position="151"/>
    </location>
    <ligand>
        <name>substrate</name>
    </ligand>
</feature>
<dbReference type="Gene3D" id="2.60.30.10">
    <property type="entry name" value="Methylamine/Aralkylamine dehydrogenase light chain"/>
    <property type="match status" value="1"/>
</dbReference>
<keyword evidence="8 10" id="KW-0560">Oxidoreductase</keyword>
<gene>
    <name evidence="18" type="ORF">FAS41_20540</name>
</gene>
<proteinExistence type="inferred from homology"/>
<dbReference type="InterPro" id="IPR016008">
    <property type="entry name" value="Amine_DH_Ltc"/>
</dbReference>
<feature type="disulfide bond" evidence="13">
    <location>
        <begin position="91"/>
        <end position="122"/>
    </location>
</feature>
<feature type="modified residue" description="Tryptophylquinone" evidence="15">
    <location>
        <position position="102"/>
    </location>
</feature>